<dbReference type="STRING" id="208445.SAMN04489727_1964"/>
<accession>A0A1H4JK12</accession>
<evidence type="ECO:0000313" key="3">
    <source>
        <dbReference type="Proteomes" id="UP000199622"/>
    </source>
</evidence>
<gene>
    <name evidence="2" type="ORF">SAMN04489727_1964</name>
</gene>
<feature type="region of interest" description="Disordered" evidence="1">
    <location>
        <begin position="90"/>
        <end position="112"/>
    </location>
</feature>
<evidence type="ECO:0000313" key="2">
    <source>
        <dbReference type="EMBL" id="SEB46497.1"/>
    </source>
</evidence>
<keyword evidence="3" id="KW-1185">Reference proteome</keyword>
<dbReference type="RefSeq" id="WP_091305539.1">
    <property type="nucleotide sequence ID" value="NZ_FNSO01000003.1"/>
</dbReference>
<dbReference type="AlphaFoldDB" id="A0A1H4JK12"/>
<dbReference type="Proteomes" id="UP000199622">
    <property type="component" value="Unassembled WGS sequence"/>
</dbReference>
<organism evidence="2 3">
    <name type="scientific">Amycolatopsis tolypomycina</name>
    <dbReference type="NCBI Taxonomy" id="208445"/>
    <lineage>
        <taxon>Bacteria</taxon>
        <taxon>Bacillati</taxon>
        <taxon>Actinomycetota</taxon>
        <taxon>Actinomycetes</taxon>
        <taxon>Pseudonocardiales</taxon>
        <taxon>Pseudonocardiaceae</taxon>
        <taxon>Amycolatopsis</taxon>
    </lineage>
</organism>
<evidence type="ECO:0000256" key="1">
    <source>
        <dbReference type="SAM" id="MobiDB-lite"/>
    </source>
</evidence>
<feature type="compositionally biased region" description="Polar residues" evidence="1">
    <location>
        <begin position="102"/>
        <end position="112"/>
    </location>
</feature>
<proteinExistence type="predicted"/>
<sequence>MTAHTADAMPLEPNCPKCDAEIGQAHNARCDVATCLATGLQRLDHPPTCPCPPDVWTGQRVGTAECAEFGWMFGPGLPDLNRLFTTATWDPGTRRWTRPDTPHTTASEGETR</sequence>
<reference evidence="3" key="1">
    <citation type="submission" date="2016-10" db="EMBL/GenBank/DDBJ databases">
        <authorList>
            <person name="Varghese N."/>
            <person name="Submissions S."/>
        </authorList>
    </citation>
    <scope>NUCLEOTIDE SEQUENCE [LARGE SCALE GENOMIC DNA]</scope>
    <source>
        <strain evidence="3">DSM 44544</strain>
    </source>
</reference>
<protein>
    <submittedName>
        <fullName evidence="2">Uncharacterized protein</fullName>
    </submittedName>
</protein>
<dbReference type="OrthoDB" id="4173178at2"/>
<name>A0A1H4JK12_9PSEU</name>
<dbReference type="EMBL" id="FNSO01000003">
    <property type="protein sequence ID" value="SEB46497.1"/>
    <property type="molecule type" value="Genomic_DNA"/>
</dbReference>